<evidence type="ECO:0000313" key="2">
    <source>
        <dbReference type="EMBL" id="TQD77333.1"/>
    </source>
</evidence>
<reference evidence="2 3" key="1">
    <citation type="journal article" date="2019" name="G3 (Bethesda)">
        <title>Sequencing of a Wild Apple (Malus baccata) Genome Unravels the Differences Between Cultivated and Wild Apple Species Regarding Disease Resistance and Cold Tolerance.</title>
        <authorList>
            <person name="Chen X."/>
        </authorList>
    </citation>
    <scope>NUCLEOTIDE SEQUENCE [LARGE SCALE GENOMIC DNA]</scope>
    <source>
        <strain evidence="3">cv. Shandingzi</strain>
        <tissue evidence="2">Leaves</tissue>
    </source>
</reference>
<evidence type="ECO:0000313" key="3">
    <source>
        <dbReference type="Proteomes" id="UP000315295"/>
    </source>
</evidence>
<feature type="region of interest" description="Disordered" evidence="1">
    <location>
        <begin position="1"/>
        <end position="31"/>
    </location>
</feature>
<keyword evidence="3" id="KW-1185">Reference proteome</keyword>
<dbReference type="Proteomes" id="UP000315295">
    <property type="component" value="Unassembled WGS sequence"/>
</dbReference>
<dbReference type="EMBL" id="VIEB01000971">
    <property type="protein sequence ID" value="TQD77333.1"/>
    <property type="molecule type" value="Genomic_DNA"/>
</dbReference>
<proteinExistence type="predicted"/>
<name>A0A540KSY7_MALBA</name>
<accession>A0A540KSY7</accession>
<protein>
    <submittedName>
        <fullName evidence="2">Uncharacterized protein</fullName>
    </submittedName>
</protein>
<sequence>MLGPHERRLGVRGSSGKGDAEKKERRPFLTLEGAGPVEISGLSTHERLTNRKVCVPCNLKLENMRAFKSEAMVLPTVATPQ</sequence>
<organism evidence="2 3">
    <name type="scientific">Malus baccata</name>
    <name type="common">Siberian crab apple</name>
    <name type="synonym">Pyrus baccata</name>
    <dbReference type="NCBI Taxonomy" id="106549"/>
    <lineage>
        <taxon>Eukaryota</taxon>
        <taxon>Viridiplantae</taxon>
        <taxon>Streptophyta</taxon>
        <taxon>Embryophyta</taxon>
        <taxon>Tracheophyta</taxon>
        <taxon>Spermatophyta</taxon>
        <taxon>Magnoliopsida</taxon>
        <taxon>eudicotyledons</taxon>
        <taxon>Gunneridae</taxon>
        <taxon>Pentapetalae</taxon>
        <taxon>rosids</taxon>
        <taxon>fabids</taxon>
        <taxon>Rosales</taxon>
        <taxon>Rosaceae</taxon>
        <taxon>Amygdaloideae</taxon>
        <taxon>Maleae</taxon>
        <taxon>Malus</taxon>
    </lineage>
</organism>
<dbReference type="InterPro" id="IPR012340">
    <property type="entry name" value="NA-bd_OB-fold"/>
</dbReference>
<dbReference type="Gene3D" id="2.40.50.140">
    <property type="entry name" value="Nucleic acid-binding proteins"/>
    <property type="match status" value="1"/>
</dbReference>
<evidence type="ECO:0000256" key="1">
    <source>
        <dbReference type="SAM" id="MobiDB-lite"/>
    </source>
</evidence>
<comment type="caution">
    <text evidence="2">The sequence shown here is derived from an EMBL/GenBank/DDBJ whole genome shotgun (WGS) entry which is preliminary data.</text>
</comment>
<dbReference type="AlphaFoldDB" id="A0A540KSY7"/>
<gene>
    <name evidence="2" type="ORF">C1H46_037156</name>
</gene>
<feature type="compositionally biased region" description="Basic and acidic residues" evidence="1">
    <location>
        <begin position="18"/>
        <end position="27"/>
    </location>
</feature>